<evidence type="ECO:0000256" key="4">
    <source>
        <dbReference type="ARBA" id="ARBA00023136"/>
    </source>
</evidence>
<sequence>MALSGAGRLGVAVREALRALRDPYLGGESVAAVAEATGDAALREMRGKMMRHETGRRILRERPVLEQRAVDFARLEKLPADTVGGAFAAYLNMHGFEFGTRPQVRYVEDPELAYIMQRYRDTHDLLHAICGVPVSVSGEVALKWFEMVQTGLPMTALAAFAGGLRAEPSMRSSLLRGGPLHSLLGNGPPSELSAYVMWCVQMAKRSDFFLNIYFEECWEEPLPEMRKRVGLRALPESLASLDASWEPSRVPLMRKHYEMALQALGPGLSEAERARRSPFETYLQALDAQAAQRAKEGTSGKPVSS</sequence>
<dbReference type="GO" id="GO:0008270">
    <property type="term" value="F:zinc ion binding"/>
    <property type="evidence" value="ECO:0007669"/>
    <property type="project" value="UniProtKB-UniRule"/>
</dbReference>
<evidence type="ECO:0000256" key="5">
    <source>
        <dbReference type="ARBA" id="ARBA00023239"/>
    </source>
</evidence>
<keyword evidence="2 6" id="KW-0999">Mitochondrion inner membrane</keyword>
<feature type="binding site" evidence="6">
    <location>
        <position position="124"/>
    </location>
    <ligand>
        <name>Zn(2+)</name>
        <dbReference type="ChEBI" id="CHEBI:29105"/>
    </ligand>
</feature>
<dbReference type="GO" id="GO:0120539">
    <property type="term" value="F:4-hydroxy-3-methoxy-5-polyprenylbenzoate decarboxylase activity"/>
    <property type="evidence" value="ECO:0007669"/>
    <property type="project" value="UniProtKB-EC"/>
</dbReference>
<keyword evidence="6" id="KW-0862">Zinc</keyword>
<dbReference type="PANTHER" id="PTHR12922:SF7">
    <property type="entry name" value="UBIQUINONE BIOSYNTHESIS PROTEIN COQ4 HOMOLOG, MITOCHONDRIAL"/>
    <property type="match status" value="1"/>
</dbReference>
<comment type="similarity">
    <text evidence="6">Belongs to the COQ4 family.</text>
</comment>
<dbReference type="Pfam" id="PF05019">
    <property type="entry name" value="Coq4"/>
    <property type="match status" value="2"/>
</dbReference>
<evidence type="ECO:0000256" key="2">
    <source>
        <dbReference type="ARBA" id="ARBA00022792"/>
    </source>
</evidence>
<dbReference type="InParanoid" id="A0A2R5GHU0"/>
<protein>
    <recommendedName>
        <fullName evidence="6">Ubiquinone biosynthesis protein COQ4 homolog, mitochondrial</fullName>
    </recommendedName>
    <alternativeName>
        <fullName evidence="6">4-hydroxy-3-methoxy-5-polyprenylbenzoate decarboxylase</fullName>
        <ecNumber evidence="6">4.1.1.130</ecNumber>
    </alternativeName>
    <alternativeName>
        <fullName evidence="6">Coenzyme Q biosynthesis protein 4 homolog</fullName>
    </alternativeName>
</protein>
<evidence type="ECO:0000256" key="3">
    <source>
        <dbReference type="ARBA" id="ARBA00023128"/>
    </source>
</evidence>
<feature type="binding site" evidence="6">
    <location>
        <position position="139"/>
    </location>
    <ligand>
        <name>Zn(2+)</name>
        <dbReference type="ChEBI" id="CHEBI:29105"/>
    </ligand>
</feature>
<gene>
    <name evidence="7" type="ORF">FCC1311_063752</name>
</gene>
<keyword evidence="8" id="KW-1185">Reference proteome</keyword>
<evidence type="ECO:0000313" key="7">
    <source>
        <dbReference type="EMBL" id="GBG30155.1"/>
    </source>
</evidence>
<feature type="binding site" evidence="6">
    <location>
        <position position="127"/>
    </location>
    <ligand>
        <name>Zn(2+)</name>
        <dbReference type="ChEBI" id="CHEBI:29105"/>
    </ligand>
</feature>
<evidence type="ECO:0000256" key="6">
    <source>
        <dbReference type="HAMAP-Rule" id="MF_03111"/>
    </source>
</evidence>
<dbReference type="GO" id="GO:0031314">
    <property type="term" value="C:extrinsic component of mitochondrial inner membrane"/>
    <property type="evidence" value="ECO:0007669"/>
    <property type="project" value="UniProtKB-UniRule"/>
</dbReference>
<comment type="caution">
    <text evidence="7">The sequence shown here is derived from an EMBL/GenBank/DDBJ whole genome shotgun (WGS) entry which is preliminary data.</text>
</comment>
<feature type="binding site" evidence="6">
    <location>
        <position position="123"/>
    </location>
    <ligand>
        <name>Zn(2+)</name>
        <dbReference type="ChEBI" id="CHEBI:29105"/>
    </ligand>
</feature>
<dbReference type="InterPro" id="IPR007715">
    <property type="entry name" value="Coq4"/>
</dbReference>
<evidence type="ECO:0000313" key="8">
    <source>
        <dbReference type="Proteomes" id="UP000241890"/>
    </source>
</evidence>
<reference evidence="7 8" key="1">
    <citation type="submission" date="2017-12" db="EMBL/GenBank/DDBJ databases">
        <title>Sequencing, de novo assembly and annotation of complete genome of a new Thraustochytrid species, strain FCC1311.</title>
        <authorList>
            <person name="Sedici K."/>
            <person name="Godart F."/>
            <person name="Aiese Cigliano R."/>
            <person name="Sanseverino W."/>
            <person name="Barakat M."/>
            <person name="Ortet P."/>
            <person name="Marechal E."/>
            <person name="Cagnac O."/>
            <person name="Amato A."/>
        </authorList>
    </citation>
    <scope>NUCLEOTIDE SEQUENCE [LARGE SCALE GENOMIC DNA]</scope>
</reference>
<dbReference type="InterPro" id="IPR027540">
    <property type="entry name" value="Coq4_euk"/>
</dbReference>
<comment type="cofactor">
    <cofactor evidence="6">
        <name>Zn(2+)</name>
        <dbReference type="ChEBI" id="CHEBI:29105"/>
    </cofactor>
</comment>
<comment type="catalytic activity">
    <reaction evidence="6">
        <text>a 4-hydroxy-3-methoxy-5-(all-trans-polyprenyl)benzoate + H(+) = a 2-methoxy-6-(all-trans-polyprenyl)phenol + CO2</text>
        <dbReference type="Rhea" id="RHEA:81179"/>
        <dbReference type="Rhea" id="RHEA-COMP:9551"/>
        <dbReference type="Rhea" id="RHEA-COMP:10931"/>
        <dbReference type="ChEBI" id="CHEBI:15378"/>
        <dbReference type="ChEBI" id="CHEBI:16526"/>
        <dbReference type="ChEBI" id="CHEBI:62731"/>
        <dbReference type="ChEBI" id="CHEBI:84443"/>
        <dbReference type="EC" id="4.1.1.130"/>
    </reaction>
</comment>
<keyword evidence="4 6" id="KW-0472">Membrane</keyword>
<name>A0A2R5GHU0_9STRA</name>
<accession>A0A2R5GHU0</accession>
<dbReference type="PANTHER" id="PTHR12922">
    <property type="entry name" value="UBIQUINONE BIOSYNTHESIS PROTEIN"/>
    <property type="match status" value="1"/>
</dbReference>
<keyword evidence="5 6" id="KW-0456">Lyase</keyword>
<dbReference type="AlphaFoldDB" id="A0A2R5GHU0"/>
<comment type="pathway">
    <text evidence="6">Cofactor biosynthesis; ubiquinone biosynthesis.</text>
</comment>
<dbReference type="EC" id="4.1.1.130" evidence="6"/>
<dbReference type="OrthoDB" id="4249at2759"/>
<proteinExistence type="inferred from homology"/>
<keyword evidence="7" id="KW-0830">Ubiquinone</keyword>
<dbReference type="HAMAP" id="MF_03111">
    <property type="entry name" value="Coq4"/>
    <property type="match status" value="1"/>
</dbReference>
<dbReference type="Proteomes" id="UP000241890">
    <property type="component" value="Unassembled WGS sequence"/>
</dbReference>
<dbReference type="UniPathway" id="UPA00232"/>
<keyword evidence="1 6" id="KW-0831">Ubiquinone biosynthesis</keyword>
<keyword evidence="6" id="KW-0479">Metal-binding</keyword>
<evidence type="ECO:0000256" key="1">
    <source>
        <dbReference type="ARBA" id="ARBA00022688"/>
    </source>
</evidence>
<comment type="subunit">
    <text evidence="6">Component of a multi-subunit COQ enzyme complex.</text>
</comment>
<comment type="subcellular location">
    <subcellularLocation>
        <location evidence="6">Mitochondrion inner membrane</location>
        <topology evidence="6">Peripheral membrane protein</topology>
        <orientation evidence="6">Matrix side</orientation>
    </subcellularLocation>
</comment>
<organism evidence="7 8">
    <name type="scientific">Hondaea fermentalgiana</name>
    <dbReference type="NCBI Taxonomy" id="2315210"/>
    <lineage>
        <taxon>Eukaryota</taxon>
        <taxon>Sar</taxon>
        <taxon>Stramenopiles</taxon>
        <taxon>Bigyra</taxon>
        <taxon>Labyrinthulomycetes</taxon>
        <taxon>Thraustochytrida</taxon>
        <taxon>Thraustochytriidae</taxon>
        <taxon>Hondaea</taxon>
    </lineage>
</organism>
<comment type="function">
    <text evidence="6">Lyase that catalyzes the C1-decarboxylation of 4-hydroxy-3-methoxy-5-(all-trans-polyprenyl)benzoic acid into 2-methoxy-6-(all-trans-polyprenyl)phenol during ubiquinone biosynthesis.</text>
</comment>
<dbReference type="EMBL" id="BEYU01000071">
    <property type="protein sequence ID" value="GBG30155.1"/>
    <property type="molecule type" value="Genomic_DNA"/>
</dbReference>
<keyword evidence="3 6" id="KW-0496">Mitochondrion</keyword>